<dbReference type="InterPro" id="IPR039424">
    <property type="entry name" value="SBP_5"/>
</dbReference>
<feature type="domain" description="Solute-binding protein family 5" evidence="2">
    <location>
        <begin position="132"/>
        <end position="225"/>
    </location>
</feature>
<dbReference type="Pfam" id="PF00496">
    <property type="entry name" value="SBP_bac_5"/>
    <property type="match status" value="2"/>
</dbReference>
<accession>A0A6B1DXJ5</accession>
<protein>
    <submittedName>
        <fullName evidence="3">ABC transporter substrate-binding protein</fullName>
    </submittedName>
</protein>
<feature type="signal peptide" evidence="1">
    <location>
        <begin position="1"/>
        <end position="24"/>
    </location>
</feature>
<dbReference type="PANTHER" id="PTHR30290:SF62">
    <property type="entry name" value="OLIGOPEPTIDE ABC TRANSPORTER, PERIPLASMIC OLIGOPEPTIDE-BINDING PROTEIN"/>
    <property type="match status" value="1"/>
</dbReference>
<dbReference type="SUPFAM" id="SSF53850">
    <property type="entry name" value="Periplasmic binding protein-like II"/>
    <property type="match status" value="1"/>
</dbReference>
<dbReference type="GO" id="GO:0015833">
    <property type="term" value="P:peptide transport"/>
    <property type="evidence" value="ECO:0007669"/>
    <property type="project" value="TreeGrafter"/>
</dbReference>
<dbReference type="Gene3D" id="3.40.190.10">
    <property type="entry name" value="Periplasmic binding protein-like II"/>
    <property type="match status" value="1"/>
</dbReference>
<dbReference type="InterPro" id="IPR000914">
    <property type="entry name" value="SBP_5_dom"/>
</dbReference>
<organism evidence="3">
    <name type="scientific">Caldilineaceae bacterium SB0662_bin_9</name>
    <dbReference type="NCBI Taxonomy" id="2605258"/>
    <lineage>
        <taxon>Bacteria</taxon>
        <taxon>Bacillati</taxon>
        <taxon>Chloroflexota</taxon>
        <taxon>Caldilineae</taxon>
        <taxon>Caldilineales</taxon>
        <taxon>Caldilineaceae</taxon>
    </lineage>
</organism>
<feature type="domain" description="Solute-binding protein family 5" evidence="2">
    <location>
        <begin position="303"/>
        <end position="544"/>
    </location>
</feature>
<dbReference type="Gene3D" id="3.10.105.10">
    <property type="entry name" value="Dipeptide-binding Protein, Domain 3"/>
    <property type="match status" value="1"/>
</dbReference>
<dbReference type="PANTHER" id="PTHR30290">
    <property type="entry name" value="PERIPLASMIC BINDING COMPONENT OF ABC TRANSPORTER"/>
    <property type="match status" value="1"/>
</dbReference>
<evidence type="ECO:0000259" key="2">
    <source>
        <dbReference type="Pfam" id="PF00496"/>
    </source>
</evidence>
<proteinExistence type="predicted"/>
<gene>
    <name evidence="3" type="ORF">F4Y08_13770</name>
</gene>
<keyword evidence="1" id="KW-0732">Signal</keyword>
<dbReference type="GO" id="GO:1904680">
    <property type="term" value="F:peptide transmembrane transporter activity"/>
    <property type="evidence" value="ECO:0007669"/>
    <property type="project" value="TreeGrafter"/>
</dbReference>
<evidence type="ECO:0000313" key="3">
    <source>
        <dbReference type="EMBL" id="MYD91382.1"/>
    </source>
</evidence>
<sequence>MTLRTFLIAAMSLLLALALTAACAAPEPEAPAEAEPAADAAADADGMYSQSPSLDAMVASGDLPPVEDRLPVNPLVVTAGVISELNDLPDLAIGEYGGVMRFAHPSPGWNPDIFIMLNENVLAAPGISVAGIYGNVVEDYTFNEDYTVFTFHLREGLKWSDGAPVTTEDVRFAHEDVLLHEEYTPSVPNKFRSGGSPDGTVGVFDISDDYTFSITFDESYGGFLRELSIKGWQGYTDVFKPSHHLKPLHTGYGDADEIAAMIEDKGLDSPRALFTSVDCRNWDLTRPQCAGFPAMWPWINATETDELMKFERNAYYFKVDAAGNQLPYIDEVVSALVADTDTVNIKVFADEVDMLREDTALLKLPLYQEAKESGYINFAILDNHVDPVAFYLNLTFEDDVWREVVGNLDFRRAVSLAINRPEIIESIYYTYASLPELIPSEYDPEAANALLDGMGLDQRDSEGFRIGPDGNTFVVPLEHADHAPDFQPMGELLASYLQDVGIKTTIKQIDPSLWGQRWNANEMQATMIWSVQPMWKNGTWTDYFPTPGWAGAWRTWMNTNGESGEEPPQAVKDLIDAGRGRVRVPPASPEDVELTRQLYQNHYDNIWFIQLVEKVGYVLVTDAAMRNVPIAGQAIAGNNSGEQMFYTSE</sequence>
<comment type="caution">
    <text evidence="3">The sequence shown here is derived from an EMBL/GenBank/DDBJ whole genome shotgun (WGS) entry which is preliminary data.</text>
</comment>
<feature type="chain" id="PRO_5025525820" evidence="1">
    <location>
        <begin position="25"/>
        <end position="649"/>
    </location>
</feature>
<dbReference type="EMBL" id="VXPY01000094">
    <property type="protein sequence ID" value="MYD91382.1"/>
    <property type="molecule type" value="Genomic_DNA"/>
</dbReference>
<evidence type="ECO:0000256" key="1">
    <source>
        <dbReference type="SAM" id="SignalP"/>
    </source>
</evidence>
<dbReference type="PROSITE" id="PS51257">
    <property type="entry name" value="PROKAR_LIPOPROTEIN"/>
    <property type="match status" value="1"/>
</dbReference>
<dbReference type="AlphaFoldDB" id="A0A6B1DXJ5"/>
<reference evidence="3" key="1">
    <citation type="submission" date="2019-09" db="EMBL/GenBank/DDBJ databases">
        <title>Characterisation of the sponge microbiome using genome-centric metagenomics.</title>
        <authorList>
            <person name="Engelberts J.P."/>
            <person name="Robbins S.J."/>
            <person name="De Goeij J.M."/>
            <person name="Aranda M."/>
            <person name="Bell S.C."/>
            <person name="Webster N.S."/>
        </authorList>
    </citation>
    <scope>NUCLEOTIDE SEQUENCE</scope>
    <source>
        <strain evidence="3">SB0662_bin_9</strain>
    </source>
</reference>
<name>A0A6B1DXJ5_9CHLR</name>